<accession>A0ABV3LK88</accession>
<reference evidence="2 3" key="1">
    <citation type="submission" date="2024-06" db="EMBL/GenBank/DDBJ databases">
        <title>The Natural Products Discovery Center: Release of the First 8490 Sequenced Strains for Exploring Actinobacteria Biosynthetic Diversity.</title>
        <authorList>
            <person name="Kalkreuter E."/>
            <person name="Kautsar S.A."/>
            <person name="Yang D."/>
            <person name="Bader C.D."/>
            <person name="Teijaro C.N."/>
            <person name="Fluegel L."/>
            <person name="Davis C.M."/>
            <person name="Simpson J.R."/>
            <person name="Lauterbach L."/>
            <person name="Steele A.D."/>
            <person name="Gui C."/>
            <person name="Meng S."/>
            <person name="Li G."/>
            <person name="Viehrig K."/>
            <person name="Ye F."/>
            <person name="Su P."/>
            <person name="Kiefer A.F."/>
            <person name="Nichols A."/>
            <person name="Cepeda A.J."/>
            <person name="Yan W."/>
            <person name="Fan B."/>
            <person name="Jiang Y."/>
            <person name="Adhikari A."/>
            <person name="Zheng C.-J."/>
            <person name="Schuster L."/>
            <person name="Cowan T.M."/>
            <person name="Smanski M.J."/>
            <person name="Chevrette M.G."/>
            <person name="De Carvalho L.P.S."/>
            <person name="Shen B."/>
        </authorList>
    </citation>
    <scope>NUCLEOTIDE SEQUENCE [LARGE SCALE GENOMIC DNA]</scope>
    <source>
        <strain evidence="2 3">NPDC077434</strain>
    </source>
</reference>
<gene>
    <name evidence="2" type="ORF">AB0301_12115</name>
</gene>
<keyword evidence="3" id="KW-1185">Reference proteome</keyword>
<dbReference type="InterPro" id="IPR002734">
    <property type="entry name" value="RibDG_C"/>
</dbReference>
<dbReference type="Proteomes" id="UP001553715">
    <property type="component" value="Unassembled WGS sequence"/>
</dbReference>
<evidence type="ECO:0000313" key="3">
    <source>
        <dbReference type="Proteomes" id="UP001553715"/>
    </source>
</evidence>
<dbReference type="InterPro" id="IPR024072">
    <property type="entry name" value="DHFR-like_dom_sf"/>
</dbReference>
<protein>
    <submittedName>
        <fullName evidence="2">Dihydrofolate reductase family protein</fullName>
    </submittedName>
</protein>
<dbReference type="RefSeq" id="WP_033105640.1">
    <property type="nucleotide sequence ID" value="NZ_JAJVKR010000007.1"/>
</dbReference>
<evidence type="ECO:0000259" key="1">
    <source>
        <dbReference type="Pfam" id="PF01872"/>
    </source>
</evidence>
<dbReference type="SUPFAM" id="SSF53597">
    <property type="entry name" value="Dihydrofolate reductase-like"/>
    <property type="match status" value="1"/>
</dbReference>
<dbReference type="InterPro" id="IPR050765">
    <property type="entry name" value="Riboflavin_Biosynth_HTPR"/>
</dbReference>
<dbReference type="Gene3D" id="3.40.430.10">
    <property type="entry name" value="Dihydrofolate Reductase, subunit A"/>
    <property type="match status" value="1"/>
</dbReference>
<sequence length="198" mass="21541">MTFVFSDMAISADGFASGLGQTAQKPFGDCLMDDLLRWRFEGAEENAAEIDDIVNAGAFVMGRNMFGPDRGEFDQDWTGWWGPNPPYHGPVFVLSHHTREPLEMEGGTTFTFVTDGIEAALEQAKAVAGTDGRVSIAGGATTVNQYLRAGLIDELRTHISPVIFGEGERLFLDVPAQPMSIVSARASRLVTHITYRIG</sequence>
<comment type="caution">
    <text evidence="2">The sequence shown here is derived from an EMBL/GenBank/DDBJ whole genome shotgun (WGS) entry which is preliminary data.</text>
</comment>
<dbReference type="PANTHER" id="PTHR38011:SF12">
    <property type="entry name" value="BIFUNCTIONAL DEAMINASE-REDUCTASE DOMAIN PROTEIN"/>
    <property type="match status" value="1"/>
</dbReference>
<dbReference type="PANTHER" id="PTHR38011">
    <property type="entry name" value="DIHYDROFOLATE REDUCTASE FAMILY PROTEIN (AFU_ORTHOLOGUE AFUA_8G06820)"/>
    <property type="match status" value="1"/>
</dbReference>
<organism evidence="2 3">
    <name type="scientific">Microbacterium profundi</name>
    <dbReference type="NCBI Taxonomy" id="450380"/>
    <lineage>
        <taxon>Bacteria</taxon>
        <taxon>Bacillati</taxon>
        <taxon>Actinomycetota</taxon>
        <taxon>Actinomycetes</taxon>
        <taxon>Micrococcales</taxon>
        <taxon>Microbacteriaceae</taxon>
        <taxon>Microbacterium</taxon>
    </lineage>
</organism>
<dbReference type="Pfam" id="PF01872">
    <property type="entry name" value="RibD_C"/>
    <property type="match status" value="1"/>
</dbReference>
<feature type="domain" description="Bacterial bifunctional deaminase-reductase C-terminal" evidence="1">
    <location>
        <begin position="3"/>
        <end position="177"/>
    </location>
</feature>
<proteinExistence type="predicted"/>
<evidence type="ECO:0000313" key="2">
    <source>
        <dbReference type="EMBL" id="MEW1975802.1"/>
    </source>
</evidence>
<name>A0ABV3LK88_9MICO</name>
<dbReference type="EMBL" id="JBFBMH010000017">
    <property type="protein sequence ID" value="MEW1975802.1"/>
    <property type="molecule type" value="Genomic_DNA"/>
</dbReference>